<dbReference type="SMART" id="SM00530">
    <property type="entry name" value="HTH_XRE"/>
    <property type="match status" value="1"/>
</dbReference>
<reference evidence="7 8" key="1">
    <citation type="submission" date="2018-02" db="EMBL/GenBank/DDBJ databases">
        <title>Insights into the biology of acidophilic members of the Acidiferrobacteraceae family derived from comparative genomic analyses.</title>
        <authorList>
            <person name="Issotta F."/>
            <person name="Thyssen C."/>
            <person name="Mena C."/>
            <person name="Moya A."/>
            <person name="Bellenberg S."/>
            <person name="Sproer C."/>
            <person name="Covarrubias P.C."/>
            <person name="Sand W."/>
            <person name="Quatrini R."/>
            <person name="Vera M."/>
        </authorList>
    </citation>
    <scope>NUCLEOTIDE SEQUENCE [LARGE SCALE GENOMIC DNA]</scope>
    <source>
        <strain evidence="8">m-1</strain>
    </source>
</reference>
<evidence type="ECO:0000256" key="3">
    <source>
        <dbReference type="ARBA" id="ARBA00023015"/>
    </source>
</evidence>
<dbReference type="Proteomes" id="UP000253250">
    <property type="component" value="Unassembled WGS sequence"/>
</dbReference>
<name>A0A368HBF3_9GAMM</name>
<dbReference type="AlphaFoldDB" id="A0A368HBF3"/>
<evidence type="ECO:0000256" key="4">
    <source>
        <dbReference type="ARBA" id="ARBA00023125"/>
    </source>
</evidence>
<dbReference type="PANTHER" id="PTHR40661:SF3">
    <property type="entry name" value="FELS-1 PROPHAGE TRANSCRIPTIONAL REGULATOR"/>
    <property type="match status" value="1"/>
</dbReference>
<accession>A0A368HBF3</accession>
<dbReference type="Gene3D" id="1.10.260.40">
    <property type="entry name" value="lambda repressor-like DNA-binding domains"/>
    <property type="match status" value="1"/>
</dbReference>
<dbReference type="GO" id="GO:0003677">
    <property type="term" value="F:DNA binding"/>
    <property type="evidence" value="ECO:0007669"/>
    <property type="project" value="UniProtKB-KW"/>
</dbReference>
<dbReference type="InterPro" id="IPR039418">
    <property type="entry name" value="LexA-like"/>
</dbReference>
<dbReference type="InterPro" id="IPR010982">
    <property type="entry name" value="Lambda_DNA-bd_dom_sf"/>
</dbReference>
<evidence type="ECO:0000256" key="5">
    <source>
        <dbReference type="ARBA" id="ARBA00023163"/>
    </source>
</evidence>
<evidence type="ECO:0000313" key="7">
    <source>
        <dbReference type="EMBL" id="RCN55774.1"/>
    </source>
</evidence>
<feature type="domain" description="HTH cro/C1-type" evidence="6">
    <location>
        <begin position="19"/>
        <end position="74"/>
    </location>
</feature>
<dbReference type="OrthoDB" id="9791537at2"/>
<dbReference type="InterPro" id="IPR015927">
    <property type="entry name" value="Peptidase_S24_S26A/B/C"/>
</dbReference>
<proteinExistence type="predicted"/>
<dbReference type="InterPro" id="IPR001387">
    <property type="entry name" value="Cro/C1-type_HTH"/>
</dbReference>
<dbReference type="RefSeq" id="WP_114282882.1">
    <property type="nucleotide sequence ID" value="NZ_PSYR01000002.1"/>
</dbReference>
<evidence type="ECO:0000256" key="1">
    <source>
        <dbReference type="ARBA" id="ARBA00022670"/>
    </source>
</evidence>
<keyword evidence="8" id="KW-1185">Reference proteome</keyword>
<dbReference type="CDD" id="cd06529">
    <property type="entry name" value="S24_LexA-like"/>
    <property type="match status" value="1"/>
</dbReference>
<sequence length="222" mass="24688">MLRTIVSKLSNMGSTGERIKEARLQAQLTQQDLADAAGVSRSAVAQWETGETKHLRPENLFNIAERIGCSPKWLITGKGPKQNISDIDKGPERQVSLIPLITWAQVRDWHETGGAHSSAPTLERVAVIGTFGPRTFALHVCGDSMEPAFFEGDTIIVDPDREPKGRDYVIVIGKPTSEPTFKQLLVEVDERYLKPANRRYHILPVTADMVIVGVVVMKMRVY</sequence>
<evidence type="ECO:0000313" key="8">
    <source>
        <dbReference type="Proteomes" id="UP000253250"/>
    </source>
</evidence>
<comment type="caution">
    <text evidence="7">The sequence shown here is derived from an EMBL/GenBank/DDBJ whole genome shotgun (WGS) entry which is preliminary data.</text>
</comment>
<evidence type="ECO:0000259" key="6">
    <source>
        <dbReference type="PROSITE" id="PS50943"/>
    </source>
</evidence>
<dbReference type="PROSITE" id="PS50943">
    <property type="entry name" value="HTH_CROC1"/>
    <property type="match status" value="1"/>
</dbReference>
<dbReference type="PANTHER" id="PTHR40661">
    <property type="match status" value="1"/>
</dbReference>
<keyword evidence="3" id="KW-0805">Transcription regulation</keyword>
<dbReference type="SUPFAM" id="SSF51306">
    <property type="entry name" value="LexA/Signal peptidase"/>
    <property type="match status" value="1"/>
</dbReference>
<dbReference type="GO" id="GO:0006508">
    <property type="term" value="P:proteolysis"/>
    <property type="evidence" value="ECO:0007669"/>
    <property type="project" value="UniProtKB-KW"/>
</dbReference>
<dbReference type="PROSITE" id="PS00501">
    <property type="entry name" value="SPASE_I_1"/>
    <property type="match status" value="1"/>
</dbReference>
<dbReference type="Pfam" id="PF01381">
    <property type="entry name" value="HTH_3"/>
    <property type="match status" value="1"/>
</dbReference>
<dbReference type="GO" id="GO:0004252">
    <property type="term" value="F:serine-type endopeptidase activity"/>
    <property type="evidence" value="ECO:0007669"/>
    <property type="project" value="InterPro"/>
</dbReference>
<dbReference type="Gene3D" id="2.10.109.10">
    <property type="entry name" value="Umud Fragment, subunit A"/>
    <property type="match status" value="1"/>
</dbReference>
<evidence type="ECO:0000256" key="2">
    <source>
        <dbReference type="ARBA" id="ARBA00022801"/>
    </source>
</evidence>
<dbReference type="SUPFAM" id="SSF47413">
    <property type="entry name" value="lambda repressor-like DNA-binding domains"/>
    <property type="match status" value="1"/>
</dbReference>
<dbReference type="CDD" id="cd00093">
    <property type="entry name" value="HTH_XRE"/>
    <property type="match status" value="1"/>
</dbReference>
<organism evidence="7 8">
    <name type="scientific">Acidiferrobacter thiooxydans</name>
    <dbReference type="NCBI Taxonomy" id="163359"/>
    <lineage>
        <taxon>Bacteria</taxon>
        <taxon>Pseudomonadati</taxon>
        <taxon>Pseudomonadota</taxon>
        <taxon>Gammaproteobacteria</taxon>
        <taxon>Acidiferrobacterales</taxon>
        <taxon>Acidiferrobacteraceae</taxon>
        <taxon>Acidiferrobacter</taxon>
    </lineage>
</organism>
<protein>
    <recommendedName>
        <fullName evidence="6">HTH cro/C1-type domain-containing protein</fullName>
    </recommendedName>
</protein>
<keyword evidence="4" id="KW-0238">DNA-binding</keyword>
<dbReference type="Pfam" id="PF00717">
    <property type="entry name" value="Peptidase_S24"/>
    <property type="match status" value="1"/>
</dbReference>
<keyword evidence="1" id="KW-0645">Protease</keyword>
<gene>
    <name evidence="7" type="ORF">C4900_07590</name>
</gene>
<dbReference type="EMBL" id="PSYR01000002">
    <property type="protein sequence ID" value="RCN55774.1"/>
    <property type="molecule type" value="Genomic_DNA"/>
</dbReference>
<keyword evidence="5" id="KW-0804">Transcription</keyword>
<dbReference type="InterPro" id="IPR036286">
    <property type="entry name" value="LexA/Signal_pep-like_sf"/>
</dbReference>
<dbReference type="GO" id="GO:0016020">
    <property type="term" value="C:membrane"/>
    <property type="evidence" value="ECO:0007669"/>
    <property type="project" value="InterPro"/>
</dbReference>
<keyword evidence="2" id="KW-0378">Hydrolase</keyword>
<dbReference type="InterPro" id="IPR019756">
    <property type="entry name" value="Pept_S26A_signal_pept_1_Ser-AS"/>
</dbReference>